<evidence type="ECO:0000313" key="3">
    <source>
        <dbReference type="Proteomes" id="UP001049518"/>
    </source>
</evidence>
<reference evidence="2" key="1">
    <citation type="submission" date="2020-07" db="EMBL/GenBank/DDBJ databases">
        <authorList>
            <person name="Tarantini F.S."/>
            <person name="Hong K.W."/>
            <person name="Chan K.G."/>
        </authorList>
    </citation>
    <scope>NUCLEOTIDE SEQUENCE</scope>
    <source>
        <strain evidence="2">32-07</strain>
    </source>
</reference>
<evidence type="ECO:0000256" key="1">
    <source>
        <dbReference type="SAM" id="MobiDB-lite"/>
    </source>
</evidence>
<dbReference type="Gene3D" id="3.40.50.150">
    <property type="entry name" value="Vaccinia Virus protein VP39"/>
    <property type="match status" value="1"/>
</dbReference>
<sequence length="277" mass="30724">MAALTRRQATRHLQACELVALERDLTDEEKWFVLERWQESATAASPVDGAFFTPLGLARDLSLHVHGERIIDLGAGIGRLCWQCRDVTPNSNGDSARQLVCIERNPAYAAVGRKILPQARWIVADIFEVPALGLGRFDCAIANPPFGRLPRSGRRGPRYRGSRLELHVIDIAADLARQGVFLVPQDSAPFSYSGKQRYLDEPGPHYRRFTTETGIRLEPSIGIDTSGYDRQWHSTPPPTEVVIADFTERAGPGHLSRPGSPAHHRPSRVQRAPTGRA</sequence>
<evidence type="ECO:0000313" key="2">
    <source>
        <dbReference type="EMBL" id="QXJ25960.1"/>
    </source>
</evidence>
<keyword evidence="2" id="KW-0808">Transferase</keyword>
<feature type="region of interest" description="Disordered" evidence="1">
    <location>
        <begin position="248"/>
        <end position="277"/>
    </location>
</feature>
<dbReference type="SUPFAM" id="SSF53335">
    <property type="entry name" value="S-adenosyl-L-methionine-dependent methyltransferases"/>
    <property type="match status" value="1"/>
</dbReference>
<name>A0ABX8R4E7_9ACTN</name>
<accession>A0ABX8R4E7</accession>
<dbReference type="CDD" id="cd02440">
    <property type="entry name" value="AdoMet_MTases"/>
    <property type="match status" value="1"/>
</dbReference>
<keyword evidence="2" id="KW-0489">Methyltransferase</keyword>
<dbReference type="EMBL" id="CP059572">
    <property type="protein sequence ID" value="QXJ25960.1"/>
    <property type="molecule type" value="Genomic_DNA"/>
</dbReference>
<dbReference type="GO" id="GO:0008168">
    <property type="term" value="F:methyltransferase activity"/>
    <property type="evidence" value="ECO:0007669"/>
    <property type="project" value="UniProtKB-KW"/>
</dbReference>
<dbReference type="InterPro" id="IPR029063">
    <property type="entry name" value="SAM-dependent_MTases_sf"/>
</dbReference>
<dbReference type="Proteomes" id="UP001049518">
    <property type="component" value="Chromosome"/>
</dbReference>
<gene>
    <name evidence="2" type="ORF">AGRA3207_007529</name>
</gene>
<organism evidence="2 3">
    <name type="scientific">Actinomadura graeca</name>
    <dbReference type="NCBI Taxonomy" id="2750812"/>
    <lineage>
        <taxon>Bacteria</taxon>
        <taxon>Bacillati</taxon>
        <taxon>Actinomycetota</taxon>
        <taxon>Actinomycetes</taxon>
        <taxon>Streptosporangiales</taxon>
        <taxon>Thermomonosporaceae</taxon>
        <taxon>Actinomadura</taxon>
    </lineage>
</organism>
<protein>
    <submittedName>
        <fullName evidence="2">Methyltransferase</fullName>
    </submittedName>
</protein>
<proteinExistence type="predicted"/>
<dbReference type="RefSeq" id="WP_231332173.1">
    <property type="nucleotide sequence ID" value="NZ_CP059572.1"/>
</dbReference>
<keyword evidence="3" id="KW-1185">Reference proteome</keyword>
<dbReference type="GO" id="GO:0032259">
    <property type="term" value="P:methylation"/>
    <property type="evidence" value="ECO:0007669"/>
    <property type="project" value="UniProtKB-KW"/>
</dbReference>